<dbReference type="SUPFAM" id="SSF56300">
    <property type="entry name" value="Metallo-dependent phosphatases"/>
    <property type="match status" value="1"/>
</dbReference>
<evidence type="ECO:0000313" key="5">
    <source>
        <dbReference type="Proteomes" id="UP001345013"/>
    </source>
</evidence>
<feature type="region of interest" description="Disordered" evidence="2">
    <location>
        <begin position="527"/>
        <end position="558"/>
    </location>
</feature>
<dbReference type="Gene3D" id="3.60.21.10">
    <property type="match status" value="1"/>
</dbReference>
<dbReference type="EMBL" id="JAVRRG010000077">
    <property type="protein sequence ID" value="KAK5089482.1"/>
    <property type="molecule type" value="Genomic_DNA"/>
</dbReference>
<dbReference type="PANTHER" id="PTHR13315:SF4">
    <property type="entry name" value="METALLOPHOSPHOESTERASE, ISOFORM E"/>
    <property type="match status" value="1"/>
</dbReference>
<feature type="transmembrane region" description="Helical" evidence="3">
    <location>
        <begin position="661"/>
        <end position="681"/>
    </location>
</feature>
<evidence type="ECO:0000256" key="2">
    <source>
        <dbReference type="SAM" id="MobiDB-lite"/>
    </source>
</evidence>
<dbReference type="PANTHER" id="PTHR13315">
    <property type="entry name" value="METALLO PHOSPHOESTERASE RELATED"/>
    <property type="match status" value="1"/>
</dbReference>
<comment type="caution">
    <text evidence="4">The sequence shown here is derived from an EMBL/GenBank/DDBJ whole genome shotgun (WGS) entry which is preliminary data.</text>
</comment>
<name>A0ABR0K6T4_9EURO</name>
<keyword evidence="1 3" id="KW-0472">Membrane</keyword>
<feature type="transmembrane region" description="Helical" evidence="3">
    <location>
        <begin position="485"/>
        <end position="505"/>
    </location>
</feature>
<dbReference type="Proteomes" id="UP001345013">
    <property type="component" value="Unassembled WGS sequence"/>
</dbReference>
<organism evidence="4 5">
    <name type="scientific">Lithohypha guttulata</name>
    <dbReference type="NCBI Taxonomy" id="1690604"/>
    <lineage>
        <taxon>Eukaryota</taxon>
        <taxon>Fungi</taxon>
        <taxon>Dikarya</taxon>
        <taxon>Ascomycota</taxon>
        <taxon>Pezizomycotina</taxon>
        <taxon>Eurotiomycetes</taxon>
        <taxon>Chaetothyriomycetidae</taxon>
        <taxon>Chaetothyriales</taxon>
        <taxon>Trichomeriaceae</taxon>
        <taxon>Lithohypha</taxon>
    </lineage>
</organism>
<feature type="transmembrane region" description="Helical" evidence="3">
    <location>
        <begin position="21"/>
        <end position="39"/>
    </location>
</feature>
<proteinExistence type="predicted"/>
<dbReference type="InterPro" id="IPR033308">
    <property type="entry name" value="PGAP5/Cdc1/Ted1"/>
</dbReference>
<evidence type="ECO:0008006" key="6">
    <source>
        <dbReference type="Google" id="ProtNLM"/>
    </source>
</evidence>
<evidence type="ECO:0000256" key="3">
    <source>
        <dbReference type="SAM" id="Phobius"/>
    </source>
</evidence>
<gene>
    <name evidence="4" type="ORF">LTR24_006203</name>
</gene>
<keyword evidence="3" id="KW-1133">Transmembrane helix</keyword>
<keyword evidence="5" id="KW-1185">Reference proteome</keyword>
<keyword evidence="3" id="KW-0812">Transmembrane</keyword>
<evidence type="ECO:0000256" key="1">
    <source>
        <dbReference type="ARBA" id="ARBA00023136"/>
    </source>
</evidence>
<sequence>MPRLSALQSTFQYAKAVLRKIGRVPLAVLVVWLLTVWWGEHTTFEGHVRECVWNNWETWKAGLNPHHVLLVADPQIVDPHTYPDRPWPLSSLTVLYTDLYLKRSYRTLLQQLQPDSTIFLGDLFDGGREWGTKRYSSPDKQYKQYGQDFWLGEYERFQNMFVKTWHDAGMPYLAGNGGRRLIASLPGNHDLGFGGGINPYVKGRFDAHFGPLNRIDILGNHTFVSLDTVSLSAMDQVDPQTGAVGTGDGTAAAKSAGIWKPVESYLDDAKAIRERSIKQEVMRLGVTSSFPEMRKAASGSPPKFASGVSSLDAETDHVAQRSQNHLSVHTSQFPTIILTHVPFYRDSDKDCGPLRERGHAIPISNGYQYQNVLTPLISKDIVDRLDASQIAMVYSGDDHDYCEIEHNEFTGRIKEITVKSVSWAMGIRKPGVQLVSLCNPIDLSEAMISSGYSVPTPDREEKVLNMPRGTVQNHLCLLPDQLGIFTRYAELLALTLILLVVRALLWKPATMTHTHDLEGDEPLLPLAKTYMNGNDESTKQPSSPPLRAQPQPQPAHDSISSTLLNYSITSRKSAQPSLSSYGYGHDYSNPSPVSCSRSKSPSKLRFQVDSDDYGMPMTTSDRAAYARVHHDPSQMSPAGRLRYHMSNIWMFRNSRTKVEEFIKSTMCIAVPVLSFYFWLLYSDL</sequence>
<evidence type="ECO:0000313" key="4">
    <source>
        <dbReference type="EMBL" id="KAK5089482.1"/>
    </source>
</evidence>
<protein>
    <recommendedName>
        <fullName evidence="6">Calcineurin-like phosphoesterase domain-containing protein</fullName>
    </recommendedName>
</protein>
<accession>A0ABR0K6T4</accession>
<dbReference type="InterPro" id="IPR029052">
    <property type="entry name" value="Metallo-depent_PP-like"/>
</dbReference>
<reference evidence="4 5" key="1">
    <citation type="submission" date="2023-08" db="EMBL/GenBank/DDBJ databases">
        <title>Black Yeasts Isolated from many extreme environments.</title>
        <authorList>
            <person name="Coleine C."/>
            <person name="Stajich J.E."/>
            <person name="Selbmann L."/>
        </authorList>
    </citation>
    <scope>NUCLEOTIDE SEQUENCE [LARGE SCALE GENOMIC DNA]</scope>
    <source>
        <strain evidence="4 5">CCFEE 5885</strain>
    </source>
</reference>
<feature type="region of interest" description="Disordered" evidence="2">
    <location>
        <begin position="295"/>
        <end position="320"/>
    </location>
</feature>